<gene>
    <name evidence="1" type="ORF">PF002_g28507</name>
</gene>
<evidence type="ECO:0000313" key="1">
    <source>
        <dbReference type="EMBL" id="KAE9176800.1"/>
    </source>
</evidence>
<dbReference type="EMBL" id="QXGD01003531">
    <property type="protein sequence ID" value="KAE9176800.1"/>
    <property type="molecule type" value="Genomic_DNA"/>
</dbReference>
<sequence length="210" mass="23120">MAIQRSKALTGITQKSPVQYIRDSLADSNEGSPDLAARLDLLEKKLDFLIDKLAHMAYPTCYDESSTTTEDLLVASNAHPALKQRQVLKQKLTLRSAAELPFSDFSVAGGKIDLYASLKLNGTKPRRPCLKNTFNPVRDTPEHYMYEYIFYARDAASSALNVEACELDTLNSCDLLVAPVAKLADGMDMSTLEFGGHEWAAVNELCQVVG</sequence>
<accession>A0A6A3W0N2</accession>
<organism evidence="1 2">
    <name type="scientific">Phytophthora fragariae</name>
    <dbReference type="NCBI Taxonomy" id="53985"/>
    <lineage>
        <taxon>Eukaryota</taxon>
        <taxon>Sar</taxon>
        <taxon>Stramenopiles</taxon>
        <taxon>Oomycota</taxon>
        <taxon>Peronosporomycetes</taxon>
        <taxon>Peronosporales</taxon>
        <taxon>Peronosporaceae</taxon>
        <taxon>Phytophthora</taxon>
    </lineage>
</organism>
<proteinExistence type="predicted"/>
<name>A0A6A3W0N2_9STRA</name>
<protein>
    <submittedName>
        <fullName evidence="1">Uncharacterized protein</fullName>
    </submittedName>
</protein>
<reference evidence="1 2" key="1">
    <citation type="submission" date="2018-08" db="EMBL/GenBank/DDBJ databases">
        <title>Genomic investigation of the strawberry pathogen Phytophthora fragariae indicates pathogenicity is determined by transcriptional variation in three key races.</title>
        <authorList>
            <person name="Adams T.M."/>
            <person name="Armitage A.D."/>
            <person name="Sobczyk M.K."/>
            <person name="Bates H.J."/>
            <person name="Dunwell J.M."/>
            <person name="Nellist C.F."/>
            <person name="Harrison R.J."/>
        </authorList>
    </citation>
    <scope>NUCLEOTIDE SEQUENCE [LARGE SCALE GENOMIC DNA]</scope>
    <source>
        <strain evidence="1 2">BC-1</strain>
    </source>
</reference>
<comment type="caution">
    <text evidence="1">The sequence shown here is derived from an EMBL/GenBank/DDBJ whole genome shotgun (WGS) entry which is preliminary data.</text>
</comment>
<evidence type="ECO:0000313" key="2">
    <source>
        <dbReference type="Proteomes" id="UP000440367"/>
    </source>
</evidence>
<dbReference type="Proteomes" id="UP000440367">
    <property type="component" value="Unassembled WGS sequence"/>
</dbReference>
<dbReference type="AlphaFoldDB" id="A0A6A3W0N2"/>